<dbReference type="PRINTS" id="PR00598">
    <property type="entry name" value="HTHMARR"/>
</dbReference>
<dbReference type="PROSITE" id="PS50995">
    <property type="entry name" value="HTH_MARR_2"/>
    <property type="match status" value="1"/>
</dbReference>
<dbReference type="AlphaFoldDB" id="A0A975ES55"/>
<dbReference type="InterPro" id="IPR036388">
    <property type="entry name" value="WH-like_DNA-bd_sf"/>
</dbReference>
<dbReference type="GO" id="GO:0006950">
    <property type="term" value="P:response to stress"/>
    <property type="evidence" value="ECO:0007669"/>
    <property type="project" value="TreeGrafter"/>
</dbReference>
<dbReference type="InterPro" id="IPR036390">
    <property type="entry name" value="WH_DNA-bd_sf"/>
</dbReference>
<evidence type="ECO:0000259" key="1">
    <source>
        <dbReference type="PROSITE" id="PS50995"/>
    </source>
</evidence>
<accession>A0A975ES55</accession>
<dbReference type="PANTHER" id="PTHR33164:SF57">
    <property type="entry name" value="MARR-FAMILY TRANSCRIPTIONAL REGULATOR"/>
    <property type="match status" value="1"/>
</dbReference>
<dbReference type="GO" id="GO:0003700">
    <property type="term" value="F:DNA-binding transcription factor activity"/>
    <property type="evidence" value="ECO:0007669"/>
    <property type="project" value="InterPro"/>
</dbReference>
<dbReference type="KEGG" id="cact:HZ995_04765"/>
<dbReference type="InterPro" id="IPR000835">
    <property type="entry name" value="HTH_MarR-typ"/>
</dbReference>
<dbReference type="SUPFAM" id="SSF46785">
    <property type="entry name" value="Winged helix' DNA-binding domain"/>
    <property type="match status" value="1"/>
</dbReference>
<dbReference type="Pfam" id="PF12802">
    <property type="entry name" value="MarR_2"/>
    <property type="match status" value="1"/>
</dbReference>
<evidence type="ECO:0000313" key="2">
    <source>
        <dbReference type="EMBL" id="QTN36832.1"/>
    </source>
</evidence>
<dbReference type="InterPro" id="IPR039422">
    <property type="entry name" value="MarR/SlyA-like"/>
</dbReference>
<dbReference type="PANTHER" id="PTHR33164">
    <property type="entry name" value="TRANSCRIPTIONAL REGULATOR, MARR FAMILY"/>
    <property type="match status" value="1"/>
</dbReference>
<organism evidence="2 3">
    <name type="scientific">Cognatishimia activa</name>
    <dbReference type="NCBI Taxonomy" id="1715691"/>
    <lineage>
        <taxon>Bacteria</taxon>
        <taxon>Pseudomonadati</taxon>
        <taxon>Pseudomonadota</taxon>
        <taxon>Alphaproteobacteria</taxon>
        <taxon>Rhodobacterales</taxon>
        <taxon>Paracoccaceae</taxon>
        <taxon>Cognatishimia</taxon>
    </lineage>
</organism>
<dbReference type="Proteomes" id="UP000665026">
    <property type="component" value="Chromosome"/>
</dbReference>
<proteinExistence type="predicted"/>
<reference evidence="2" key="1">
    <citation type="submission" date="2020-07" db="EMBL/GenBank/DDBJ databases">
        <title>Genome sequences of bacteria associated with the marine, planktonic diatom Thalassiosira profunda strain ECT2AJA-044.</title>
        <authorList>
            <person name="Gargas C.B."/>
            <person name="Roberts W.R."/>
            <person name="Alverson A.J."/>
        </authorList>
    </citation>
    <scope>NUCLEOTIDE SEQUENCE</scope>
    <source>
        <strain evidence="2">ECT2AJA-044</strain>
    </source>
</reference>
<evidence type="ECO:0000313" key="3">
    <source>
        <dbReference type="Proteomes" id="UP000665026"/>
    </source>
</evidence>
<dbReference type="Gene3D" id="1.10.10.10">
    <property type="entry name" value="Winged helix-like DNA-binding domain superfamily/Winged helix DNA-binding domain"/>
    <property type="match status" value="1"/>
</dbReference>
<sequence>MTHDDTFELQGFTPYLLNQAAEATGSRFQSIYKSKYGMLRTEWRVLFHLGCYGDMTAKDVCDRAGLHKTKVSRAVSALAQKRFLERHELPEDRRHERLTLTRAGRRAFEDLVEDAQNFDQQLIEHFSEGEIDTLRLMLKKLAEL</sequence>
<feature type="domain" description="HTH marR-type" evidence="1">
    <location>
        <begin position="10"/>
        <end position="143"/>
    </location>
</feature>
<gene>
    <name evidence="2" type="ORF">HZ995_04765</name>
</gene>
<dbReference type="EMBL" id="CP060010">
    <property type="protein sequence ID" value="QTN36832.1"/>
    <property type="molecule type" value="Genomic_DNA"/>
</dbReference>
<protein>
    <submittedName>
        <fullName evidence="2">Winged helix-turn-helix transcriptional regulator</fullName>
    </submittedName>
</protein>
<dbReference type="SMART" id="SM00347">
    <property type="entry name" value="HTH_MARR"/>
    <property type="match status" value="1"/>
</dbReference>
<name>A0A975ES55_9RHOB</name>
<dbReference type="RefSeq" id="WP_209357528.1">
    <property type="nucleotide sequence ID" value="NZ_CP060010.1"/>
</dbReference>